<evidence type="ECO:0000256" key="2">
    <source>
        <dbReference type="ARBA" id="ARBA00009747"/>
    </source>
</evidence>
<evidence type="ECO:0000256" key="5">
    <source>
        <dbReference type="ARBA" id="ARBA00022723"/>
    </source>
</evidence>
<dbReference type="InterPro" id="IPR003846">
    <property type="entry name" value="SelO"/>
</dbReference>
<evidence type="ECO:0000313" key="10">
    <source>
        <dbReference type="EMBL" id="RAL05010.1"/>
    </source>
</evidence>
<keyword evidence="6" id="KW-0547">Nucleotide-binding</keyword>
<keyword evidence="4" id="KW-0548">Nucleotidyltransferase</keyword>
<protein>
    <recommendedName>
        <fullName evidence="9">Selenoprotein O</fullName>
    </recommendedName>
</protein>
<organism evidence="10 11">
    <name type="scientific">Aspergillus ibericus CBS 121593</name>
    <dbReference type="NCBI Taxonomy" id="1448316"/>
    <lineage>
        <taxon>Eukaryota</taxon>
        <taxon>Fungi</taxon>
        <taxon>Dikarya</taxon>
        <taxon>Ascomycota</taxon>
        <taxon>Pezizomycotina</taxon>
        <taxon>Eurotiomycetes</taxon>
        <taxon>Eurotiomycetidae</taxon>
        <taxon>Eurotiales</taxon>
        <taxon>Aspergillaceae</taxon>
        <taxon>Aspergillus</taxon>
        <taxon>Aspergillus subgen. Circumdati</taxon>
    </lineage>
</organism>
<evidence type="ECO:0000256" key="6">
    <source>
        <dbReference type="ARBA" id="ARBA00022741"/>
    </source>
</evidence>
<evidence type="ECO:0000256" key="4">
    <source>
        <dbReference type="ARBA" id="ARBA00022695"/>
    </source>
</evidence>
<evidence type="ECO:0000256" key="9">
    <source>
        <dbReference type="ARBA" id="ARBA00031547"/>
    </source>
</evidence>
<dbReference type="GeneID" id="37229043"/>
<evidence type="ECO:0000256" key="8">
    <source>
        <dbReference type="ARBA" id="ARBA00022842"/>
    </source>
</evidence>
<keyword evidence="5" id="KW-0479">Metal-binding</keyword>
<comment type="cofactor">
    <cofactor evidence="1">
        <name>Mg(2+)</name>
        <dbReference type="ChEBI" id="CHEBI:18420"/>
    </cofactor>
</comment>
<dbReference type="Proteomes" id="UP000249402">
    <property type="component" value="Unassembled WGS sequence"/>
</dbReference>
<dbReference type="RefSeq" id="XP_025579337.1">
    <property type="nucleotide sequence ID" value="XM_025724178.1"/>
</dbReference>
<dbReference type="STRING" id="1448316.A0A395HBE2"/>
<evidence type="ECO:0000256" key="1">
    <source>
        <dbReference type="ARBA" id="ARBA00001946"/>
    </source>
</evidence>
<dbReference type="PANTHER" id="PTHR32057">
    <property type="entry name" value="PROTEIN ADENYLYLTRANSFERASE SELO, MITOCHONDRIAL"/>
    <property type="match status" value="1"/>
</dbReference>
<dbReference type="GO" id="GO:0046872">
    <property type="term" value="F:metal ion binding"/>
    <property type="evidence" value="ECO:0007669"/>
    <property type="project" value="UniProtKB-KW"/>
</dbReference>
<dbReference type="PANTHER" id="PTHR32057:SF14">
    <property type="entry name" value="PROTEIN ADENYLYLTRANSFERASE SELO, MITOCHONDRIAL"/>
    <property type="match status" value="1"/>
</dbReference>
<dbReference type="GO" id="GO:0070733">
    <property type="term" value="F:AMPylase activity"/>
    <property type="evidence" value="ECO:0007669"/>
    <property type="project" value="TreeGrafter"/>
</dbReference>
<gene>
    <name evidence="10" type="ORF">BO80DRAFT_499239</name>
</gene>
<keyword evidence="3" id="KW-0808">Transferase</keyword>
<reference evidence="10 11" key="1">
    <citation type="submission" date="2018-02" db="EMBL/GenBank/DDBJ databases">
        <title>The genomes of Aspergillus section Nigri reveals drivers in fungal speciation.</title>
        <authorList>
            <consortium name="DOE Joint Genome Institute"/>
            <person name="Vesth T.C."/>
            <person name="Nybo J."/>
            <person name="Theobald S."/>
            <person name="Brandl J."/>
            <person name="Frisvad J.C."/>
            <person name="Nielsen K.F."/>
            <person name="Lyhne E.K."/>
            <person name="Kogle M.E."/>
            <person name="Kuo A."/>
            <person name="Riley R."/>
            <person name="Clum A."/>
            <person name="Nolan M."/>
            <person name="Lipzen A."/>
            <person name="Salamov A."/>
            <person name="Henrissat B."/>
            <person name="Wiebenga A."/>
            <person name="De vries R.P."/>
            <person name="Grigoriev I.V."/>
            <person name="Mortensen U.H."/>
            <person name="Andersen M.R."/>
            <person name="Baker S.E."/>
        </authorList>
    </citation>
    <scope>NUCLEOTIDE SEQUENCE [LARGE SCALE GENOMIC DNA]</scope>
    <source>
        <strain evidence="10 11">CBS 121593</strain>
    </source>
</reference>
<dbReference type="EMBL" id="KZ824422">
    <property type="protein sequence ID" value="RAL05010.1"/>
    <property type="molecule type" value="Genomic_DNA"/>
</dbReference>
<dbReference type="OrthoDB" id="10254721at2759"/>
<evidence type="ECO:0000256" key="7">
    <source>
        <dbReference type="ARBA" id="ARBA00022840"/>
    </source>
</evidence>
<accession>A0A395HBE2</accession>
<dbReference type="HAMAP" id="MF_00692">
    <property type="entry name" value="SelO"/>
    <property type="match status" value="1"/>
</dbReference>
<keyword evidence="7" id="KW-0067">ATP-binding</keyword>
<dbReference type="VEuPathDB" id="FungiDB:BO80DRAFT_499239"/>
<evidence type="ECO:0000256" key="3">
    <source>
        <dbReference type="ARBA" id="ARBA00022679"/>
    </source>
</evidence>
<dbReference type="Pfam" id="PF02696">
    <property type="entry name" value="SelO"/>
    <property type="match status" value="1"/>
</dbReference>
<name>A0A395HBE2_9EURO</name>
<proteinExistence type="inferred from homology"/>
<dbReference type="GO" id="GO:0005524">
    <property type="term" value="F:ATP binding"/>
    <property type="evidence" value="ECO:0007669"/>
    <property type="project" value="UniProtKB-KW"/>
</dbReference>
<keyword evidence="8" id="KW-0460">Magnesium</keyword>
<comment type="similarity">
    <text evidence="2">Belongs to the SELO family.</text>
</comment>
<evidence type="ECO:0000313" key="11">
    <source>
        <dbReference type="Proteomes" id="UP000249402"/>
    </source>
</evidence>
<sequence length="666" mass="75656">MRSYTAPFGLLRAHFMSVRSLLYSSPNLQHRRSQMASQISATDGRLSLASLPKSNIFTSKLPSDPAFETPETSHRAPREALGPRLVRGALYTFVRPEPAEESKLLGVSPKAMEDLGLKSGEELTSQFKALVSGNDFCWDEEVGGIYPWAQCYGGIAQFSELTKRSGSWAGQLGDGRAISLFEATNPRTNIRYELQLKGAGRTPYSRFADGKAVLRSSIREYVVSEGITLPLSLSALGVPTTRALAITLLPQSKVLRERIEPGAIVARFAESWLRIGTFDLLRARGDRALIRQLATYVAEDVFQGWEALPAMVSLDQNQSSDAVDNPSRQIPWDQIQAHQGVQENRFARLYREIARRNAKTVAAWQAYGFMNGVLNTDNTSIYGLSLDYGPFAFMDNFDPEYTPNHDDHLLRYSYKNQPTIIWWNLVRLGESLGELIGAGDDVDKEGFIRDGLTEETAPAAIQRAQDIIDRTGNEFRIVFLNEYKRLMSKRLGLKNQKDSDFQDLFSELLDTLEALELDFNHFFRRLSNVSLADIETEQMRKEIASIFFHNEGFGGIGYTEDSARQRVGDWLDKWRHRIIEDWSPEHDLERQKLMQTTNPKFLPRGWILDEVIERVERRGDREVLGRIMNMALNPFNDEWGQDRDEEERFCGDVPKFKRAMMCSCSS</sequence>
<keyword evidence="11" id="KW-1185">Reference proteome</keyword>
<dbReference type="GO" id="GO:0005739">
    <property type="term" value="C:mitochondrion"/>
    <property type="evidence" value="ECO:0007669"/>
    <property type="project" value="TreeGrafter"/>
</dbReference>
<dbReference type="AlphaFoldDB" id="A0A395HBE2"/>